<dbReference type="Proteomes" id="UP001190700">
    <property type="component" value="Unassembled WGS sequence"/>
</dbReference>
<dbReference type="EMBL" id="LGRX02000063">
    <property type="protein sequence ID" value="KAK3289655.1"/>
    <property type="molecule type" value="Genomic_DNA"/>
</dbReference>
<evidence type="ECO:0000313" key="2">
    <source>
        <dbReference type="Proteomes" id="UP001190700"/>
    </source>
</evidence>
<reference evidence="1 2" key="1">
    <citation type="journal article" date="2015" name="Genome Biol. Evol.">
        <title>Comparative Genomics of a Bacterivorous Green Alga Reveals Evolutionary Causalities and Consequences of Phago-Mixotrophic Mode of Nutrition.</title>
        <authorList>
            <person name="Burns J.A."/>
            <person name="Paasch A."/>
            <person name="Narechania A."/>
            <person name="Kim E."/>
        </authorList>
    </citation>
    <scope>NUCLEOTIDE SEQUENCE [LARGE SCALE GENOMIC DNA]</scope>
    <source>
        <strain evidence="1 2">PLY_AMNH</strain>
    </source>
</reference>
<gene>
    <name evidence="1" type="ORF">CYMTET_2925</name>
</gene>
<sequence length="208" mass="23471">MIALISGAHDSISCLAASCALQTPEQKRRVPADGAEIERITRDFEAVLRETYMYLNEYTIKLDPENGMEYRSDENAFMKIFTVHNDRKRKRTPKGTYLRDIFDALRTVGVDLGDDSDTAWNPIVMWMYFVSFHISRVYEDDRGDPSENILAQWLTHGAMDLVDAYIVRAILKADTENVLLVVGSTHVDAVIELLSPPEDKTGPRVASG</sequence>
<keyword evidence="2" id="KW-1185">Reference proteome</keyword>
<accession>A0AAE0LLW7</accession>
<evidence type="ECO:0000313" key="1">
    <source>
        <dbReference type="EMBL" id="KAK3289655.1"/>
    </source>
</evidence>
<dbReference type="AlphaFoldDB" id="A0AAE0LLW7"/>
<comment type="caution">
    <text evidence="1">The sequence shown here is derived from an EMBL/GenBank/DDBJ whole genome shotgun (WGS) entry which is preliminary data.</text>
</comment>
<organism evidence="1 2">
    <name type="scientific">Cymbomonas tetramitiformis</name>
    <dbReference type="NCBI Taxonomy" id="36881"/>
    <lineage>
        <taxon>Eukaryota</taxon>
        <taxon>Viridiplantae</taxon>
        <taxon>Chlorophyta</taxon>
        <taxon>Pyramimonadophyceae</taxon>
        <taxon>Pyramimonadales</taxon>
        <taxon>Pyramimonadaceae</taxon>
        <taxon>Cymbomonas</taxon>
    </lineage>
</organism>
<protein>
    <submittedName>
        <fullName evidence="1">Uncharacterized protein</fullName>
    </submittedName>
</protein>
<name>A0AAE0LLW7_9CHLO</name>
<proteinExistence type="predicted"/>